<dbReference type="EMBL" id="JACIDT010000006">
    <property type="protein sequence ID" value="MBB3926263.1"/>
    <property type="molecule type" value="Genomic_DNA"/>
</dbReference>
<dbReference type="AlphaFoldDB" id="A0A7W6FPV4"/>
<keyword evidence="1" id="KW-0472">Membrane</keyword>
<evidence type="ECO:0000313" key="3">
    <source>
        <dbReference type="Proteomes" id="UP000571950"/>
    </source>
</evidence>
<dbReference type="RefSeq" id="WP_188071811.1">
    <property type="nucleotide sequence ID" value="NZ_BSPS01000019.1"/>
</dbReference>
<keyword evidence="1" id="KW-0812">Transmembrane</keyword>
<organism evidence="2 3">
    <name type="scientific">Sphingobium jiangsuense</name>
    <dbReference type="NCBI Taxonomy" id="870476"/>
    <lineage>
        <taxon>Bacteria</taxon>
        <taxon>Pseudomonadati</taxon>
        <taxon>Pseudomonadota</taxon>
        <taxon>Alphaproteobacteria</taxon>
        <taxon>Sphingomonadales</taxon>
        <taxon>Sphingomonadaceae</taxon>
        <taxon>Sphingobium</taxon>
    </lineage>
</organism>
<sequence length="313" mass="31800">MSVGLLALLDDIAALAKLAAASIDDVSAAAAKASAKAAGVVIDDAAVTPRYVTGLKPERELPIIGRIALGSVRNKLIFLLPAALLLSAFAPWALTPLLMLGGAYLCFEGAEKILGKWLPHGDGHGEAEAAPAPADPAHIEQATISGAVRTDLILSAEIMAIALATVAATPLWEQAVILVAVSLLITAGVYGVVALIVKMDDIGLHLYEEGSPAVRPLGKLLVHAMPKILAALTVIGTVAMLWVGGGIIVHGLETLGVPFPGHQIEAAAHAVSAASAGLFGWLASAALSAVAGLVIGGAIALIVPLFSRLRGKR</sequence>
<name>A0A7W6FPV4_9SPHN</name>
<dbReference type="Pfam" id="PF05661">
    <property type="entry name" value="DUF808"/>
    <property type="match status" value="1"/>
</dbReference>
<reference evidence="2 3" key="1">
    <citation type="submission" date="2020-08" db="EMBL/GenBank/DDBJ databases">
        <title>Genomic Encyclopedia of Type Strains, Phase IV (KMG-IV): sequencing the most valuable type-strain genomes for metagenomic binning, comparative biology and taxonomic classification.</title>
        <authorList>
            <person name="Goeker M."/>
        </authorList>
    </citation>
    <scope>NUCLEOTIDE SEQUENCE [LARGE SCALE GENOMIC DNA]</scope>
    <source>
        <strain evidence="2 3">DSM 26189</strain>
    </source>
</reference>
<accession>A0A7W6FPV4</accession>
<keyword evidence="3" id="KW-1185">Reference proteome</keyword>
<dbReference type="Proteomes" id="UP000571950">
    <property type="component" value="Unassembled WGS sequence"/>
</dbReference>
<evidence type="ECO:0008006" key="4">
    <source>
        <dbReference type="Google" id="ProtNLM"/>
    </source>
</evidence>
<keyword evidence="1" id="KW-1133">Transmembrane helix</keyword>
<dbReference type="GO" id="GO:0005886">
    <property type="term" value="C:plasma membrane"/>
    <property type="evidence" value="ECO:0007669"/>
    <property type="project" value="TreeGrafter"/>
</dbReference>
<protein>
    <recommendedName>
        <fullName evidence="4">DUF808 domain-containing protein</fullName>
    </recommendedName>
</protein>
<comment type="caution">
    <text evidence="2">The sequence shown here is derived from an EMBL/GenBank/DDBJ whole genome shotgun (WGS) entry which is preliminary data.</text>
</comment>
<dbReference type="PANTHER" id="PTHR30503">
    <property type="entry name" value="INNER MEMBRANE PROTEIN YEDI"/>
    <property type="match status" value="1"/>
</dbReference>
<dbReference type="PANTHER" id="PTHR30503:SF3">
    <property type="entry name" value="INNER MEMBRANE PROTEIN YEDI"/>
    <property type="match status" value="1"/>
</dbReference>
<evidence type="ECO:0000256" key="1">
    <source>
        <dbReference type="SAM" id="Phobius"/>
    </source>
</evidence>
<proteinExistence type="predicted"/>
<evidence type="ECO:0000313" key="2">
    <source>
        <dbReference type="EMBL" id="MBB3926263.1"/>
    </source>
</evidence>
<feature type="transmembrane region" description="Helical" evidence="1">
    <location>
        <begin position="175"/>
        <end position="197"/>
    </location>
</feature>
<feature type="transmembrane region" description="Helical" evidence="1">
    <location>
        <begin position="281"/>
        <end position="306"/>
    </location>
</feature>
<dbReference type="InterPro" id="IPR008526">
    <property type="entry name" value="YedI"/>
</dbReference>
<dbReference type="PIRSF" id="PIRSF016660">
    <property type="entry name" value="YedI"/>
    <property type="match status" value="1"/>
</dbReference>
<gene>
    <name evidence="2" type="ORF">GGR43_001980</name>
</gene>
<feature type="transmembrane region" description="Helical" evidence="1">
    <location>
        <begin position="228"/>
        <end position="252"/>
    </location>
</feature>